<keyword evidence="1" id="KW-0472">Membrane</keyword>
<keyword evidence="1" id="KW-1133">Transmembrane helix</keyword>
<reference evidence="2" key="1">
    <citation type="submission" date="2019-12" db="EMBL/GenBank/DDBJ databases">
        <title>Whole-genome sequence of Halomicrobium mukohataei pws1.</title>
        <authorList>
            <person name="Verma D.K."/>
            <person name="Gopal K."/>
            <person name="Prasad E.S."/>
        </authorList>
    </citation>
    <scope>NUCLEOTIDE SEQUENCE</scope>
    <source>
        <strain evidence="2">Pws1</strain>
    </source>
</reference>
<gene>
    <name evidence="2" type="ORF">GOC74_03690</name>
</gene>
<comment type="caution">
    <text evidence="2">The sequence shown here is derived from an EMBL/GenBank/DDBJ whole genome shotgun (WGS) entry which is preliminary data.</text>
</comment>
<proteinExistence type="predicted"/>
<accession>A0A847UC43</accession>
<name>A0A847UC43_9EURY</name>
<evidence type="ECO:0000313" key="2">
    <source>
        <dbReference type="EMBL" id="NLV09030.1"/>
    </source>
</evidence>
<organism evidence="2 3">
    <name type="scientific">Halomicrobium mukohataei</name>
    <dbReference type="NCBI Taxonomy" id="57705"/>
    <lineage>
        <taxon>Archaea</taxon>
        <taxon>Methanobacteriati</taxon>
        <taxon>Methanobacteriota</taxon>
        <taxon>Stenosarchaea group</taxon>
        <taxon>Halobacteria</taxon>
        <taxon>Halobacteriales</taxon>
        <taxon>Haloarculaceae</taxon>
        <taxon>Halomicrobium</taxon>
    </lineage>
</organism>
<dbReference type="RefSeq" id="WP_170092959.1">
    <property type="nucleotide sequence ID" value="NZ_WOYG01000001.1"/>
</dbReference>
<dbReference type="AlphaFoldDB" id="A0A847UC43"/>
<dbReference type="GeneID" id="94359992"/>
<feature type="transmembrane region" description="Helical" evidence="1">
    <location>
        <begin position="35"/>
        <end position="55"/>
    </location>
</feature>
<protein>
    <submittedName>
        <fullName evidence="2">Uncharacterized protein</fullName>
    </submittedName>
</protein>
<sequence length="92" mass="9651">MHPSRVVSLCFLGVSLLLVAQLGVVSPFALTLPTVVQLLGAAMLMLGSLYGLVRYEENPIVTEYGPAAYLLIGTSLFLFVALALSIGLSLGV</sequence>
<feature type="transmembrane region" description="Helical" evidence="1">
    <location>
        <begin position="67"/>
        <end position="90"/>
    </location>
</feature>
<keyword evidence="1" id="KW-0812">Transmembrane</keyword>
<evidence type="ECO:0000256" key="1">
    <source>
        <dbReference type="SAM" id="Phobius"/>
    </source>
</evidence>
<evidence type="ECO:0000313" key="3">
    <source>
        <dbReference type="Proteomes" id="UP000608662"/>
    </source>
</evidence>
<dbReference type="EMBL" id="WOYG01000001">
    <property type="protein sequence ID" value="NLV09030.1"/>
    <property type="molecule type" value="Genomic_DNA"/>
</dbReference>
<dbReference type="OrthoDB" id="330500at2157"/>
<dbReference type="Proteomes" id="UP000608662">
    <property type="component" value="Unassembled WGS sequence"/>
</dbReference>